<reference evidence="3 4" key="1">
    <citation type="submission" date="2016-10" db="EMBL/GenBank/DDBJ databases">
        <authorList>
            <person name="de Groot N.N."/>
        </authorList>
    </citation>
    <scope>NUCLEOTIDE SEQUENCE [LARGE SCALE GENOMIC DNA]</scope>
    <source>
        <strain evidence="3 4">DSM 23609</strain>
    </source>
</reference>
<evidence type="ECO:0000313" key="3">
    <source>
        <dbReference type="EMBL" id="SFF44854.1"/>
    </source>
</evidence>
<keyword evidence="1" id="KW-1133">Transmembrane helix</keyword>
<keyword evidence="4" id="KW-1185">Reference proteome</keyword>
<dbReference type="Proteomes" id="UP000199771">
    <property type="component" value="Unassembled WGS sequence"/>
</dbReference>
<organism evidence="3 4">
    <name type="scientific">Fontimonas thermophila</name>
    <dbReference type="NCBI Taxonomy" id="1076937"/>
    <lineage>
        <taxon>Bacteria</taxon>
        <taxon>Pseudomonadati</taxon>
        <taxon>Pseudomonadota</taxon>
        <taxon>Gammaproteobacteria</taxon>
        <taxon>Nevskiales</taxon>
        <taxon>Nevskiaceae</taxon>
        <taxon>Fontimonas</taxon>
    </lineage>
</organism>
<evidence type="ECO:0000259" key="2">
    <source>
        <dbReference type="Pfam" id="PF09335"/>
    </source>
</evidence>
<keyword evidence="1" id="KW-0472">Membrane</keyword>
<feature type="transmembrane region" description="Helical" evidence="1">
    <location>
        <begin position="134"/>
        <end position="159"/>
    </location>
</feature>
<gene>
    <name evidence="3" type="ORF">SAMN04488120_104196</name>
</gene>
<dbReference type="InterPro" id="IPR032816">
    <property type="entry name" value="VTT_dom"/>
</dbReference>
<evidence type="ECO:0000256" key="1">
    <source>
        <dbReference type="SAM" id="Phobius"/>
    </source>
</evidence>
<name>A0A1I2IRG4_9GAMM</name>
<dbReference type="GO" id="GO:0005886">
    <property type="term" value="C:plasma membrane"/>
    <property type="evidence" value="ECO:0007669"/>
    <property type="project" value="TreeGrafter"/>
</dbReference>
<dbReference type="EMBL" id="FOOC01000004">
    <property type="protein sequence ID" value="SFF44854.1"/>
    <property type="molecule type" value="Genomic_DNA"/>
</dbReference>
<dbReference type="Pfam" id="PF09335">
    <property type="entry name" value="VTT_dom"/>
    <property type="match status" value="1"/>
</dbReference>
<accession>A0A1I2IRG4</accession>
<evidence type="ECO:0000313" key="4">
    <source>
        <dbReference type="Proteomes" id="UP000199771"/>
    </source>
</evidence>
<keyword evidence="1" id="KW-0812">Transmembrane</keyword>
<dbReference type="PANTHER" id="PTHR42709:SF11">
    <property type="entry name" value="DEDA FAMILY PROTEIN"/>
    <property type="match status" value="1"/>
</dbReference>
<protein>
    <submittedName>
        <fullName evidence="3">Membrane protein YqaA, SNARE-associated domain</fullName>
    </submittedName>
</protein>
<feature type="domain" description="VTT" evidence="2">
    <location>
        <begin position="38"/>
        <end position="155"/>
    </location>
</feature>
<dbReference type="STRING" id="1076937.SAMN04488120_104196"/>
<dbReference type="PANTHER" id="PTHR42709">
    <property type="entry name" value="ALKALINE PHOSPHATASE LIKE PROTEIN"/>
    <property type="match status" value="1"/>
</dbReference>
<dbReference type="InterPro" id="IPR051311">
    <property type="entry name" value="DedA_domain"/>
</dbReference>
<sequence length="192" mass="21299">MRIFGRLYDRMLDAARHPHADWYLGAVSVAESSFFPIPPDVMLAPMALARPREWVFLATLTTLTSVIGGLIGYAIGHFALDAAMPLIEQWGYRPAYDTAVLWFERHGFWAIFVAGFTPIPYKIFTVSAGAAHMALLPFILGSLIGRGGRFFLVAGLLGVLGPRIEPRLRQFVDAIGWVTLAAVVIGVWLWQR</sequence>
<feature type="transmembrane region" description="Helical" evidence="1">
    <location>
        <begin position="171"/>
        <end position="190"/>
    </location>
</feature>
<dbReference type="RefSeq" id="WP_091532827.1">
    <property type="nucleotide sequence ID" value="NZ_FOOC01000004.1"/>
</dbReference>
<proteinExistence type="predicted"/>
<dbReference type="AlphaFoldDB" id="A0A1I2IRG4"/>
<dbReference type="OrthoDB" id="9810270at2"/>
<feature type="transmembrane region" description="Helical" evidence="1">
    <location>
        <begin position="54"/>
        <end position="75"/>
    </location>
</feature>